<dbReference type="SUPFAM" id="SSF57850">
    <property type="entry name" value="RING/U-box"/>
    <property type="match status" value="1"/>
</dbReference>
<evidence type="ECO:0000259" key="6">
    <source>
        <dbReference type="PROSITE" id="PS50222"/>
    </source>
</evidence>
<evidence type="ECO:0000256" key="5">
    <source>
        <dbReference type="SAM" id="MobiDB-lite"/>
    </source>
</evidence>
<feature type="domain" description="EF-hand" evidence="6">
    <location>
        <begin position="24"/>
        <end position="59"/>
    </location>
</feature>
<evidence type="ECO:0000256" key="4">
    <source>
        <dbReference type="ARBA" id="ARBA00022837"/>
    </source>
</evidence>
<dbReference type="InterPro" id="IPR043145">
    <property type="entry name" value="Znf_ZZ_sf"/>
</dbReference>
<feature type="region of interest" description="Disordered" evidence="5">
    <location>
        <begin position="157"/>
        <end position="196"/>
    </location>
</feature>
<accession>A0AAW2R9J5</accession>
<keyword evidence="4" id="KW-0106">Calcium</keyword>
<reference evidence="7" key="1">
    <citation type="submission" date="2020-06" db="EMBL/GenBank/DDBJ databases">
        <authorList>
            <person name="Li T."/>
            <person name="Hu X."/>
            <person name="Zhang T."/>
            <person name="Song X."/>
            <person name="Zhang H."/>
            <person name="Dai N."/>
            <person name="Sheng W."/>
            <person name="Hou X."/>
            <person name="Wei L."/>
        </authorList>
    </citation>
    <scope>NUCLEOTIDE SEQUENCE</scope>
    <source>
        <strain evidence="7">KEN8</strain>
        <tissue evidence="7">Leaf</tissue>
    </source>
</reference>
<sequence length="196" mass="22185">MTMISLTAAGREIATAYYERASKEEKEVAEAFFRKLDANGDGRVSLHELKKSVGGWLTNEKVFKQLDENGDGTLDFYEVLAVYYMVNKLQMLLCNGCRGLLVGPYFSCSLCLGKSPNTFDLCCDCYRRGDVEHEHEHSPEHLLDHHSLLAVLRSKEAEKSLPGKVSSGETNIEIAKNKKMQKPKYYPRKLKDENSK</sequence>
<keyword evidence="3" id="KW-0862">Zinc</keyword>
<evidence type="ECO:0000256" key="2">
    <source>
        <dbReference type="ARBA" id="ARBA00022771"/>
    </source>
</evidence>
<dbReference type="InterPro" id="IPR002048">
    <property type="entry name" value="EF_hand_dom"/>
</dbReference>
<organism evidence="7">
    <name type="scientific">Sesamum calycinum</name>
    <dbReference type="NCBI Taxonomy" id="2727403"/>
    <lineage>
        <taxon>Eukaryota</taxon>
        <taxon>Viridiplantae</taxon>
        <taxon>Streptophyta</taxon>
        <taxon>Embryophyta</taxon>
        <taxon>Tracheophyta</taxon>
        <taxon>Spermatophyta</taxon>
        <taxon>Magnoliopsida</taxon>
        <taxon>eudicotyledons</taxon>
        <taxon>Gunneridae</taxon>
        <taxon>Pentapetalae</taxon>
        <taxon>asterids</taxon>
        <taxon>lamiids</taxon>
        <taxon>Lamiales</taxon>
        <taxon>Pedaliaceae</taxon>
        <taxon>Sesamum</taxon>
    </lineage>
</organism>
<keyword evidence="1" id="KW-0479">Metal-binding</keyword>
<dbReference type="EMBL" id="JACGWM010000004">
    <property type="protein sequence ID" value="KAL0376832.1"/>
    <property type="molecule type" value="Genomic_DNA"/>
</dbReference>
<dbReference type="PROSITE" id="PS00018">
    <property type="entry name" value="EF_HAND_1"/>
    <property type="match status" value="2"/>
</dbReference>
<dbReference type="GO" id="GO:0005509">
    <property type="term" value="F:calcium ion binding"/>
    <property type="evidence" value="ECO:0007669"/>
    <property type="project" value="InterPro"/>
</dbReference>
<dbReference type="PROSITE" id="PS50222">
    <property type="entry name" value="EF_HAND_2"/>
    <property type="match status" value="2"/>
</dbReference>
<evidence type="ECO:0000313" key="7">
    <source>
        <dbReference type="EMBL" id="KAL0376832.1"/>
    </source>
</evidence>
<evidence type="ECO:0000256" key="1">
    <source>
        <dbReference type="ARBA" id="ARBA00022723"/>
    </source>
</evidence>
<dbReference type="Gene3D" id="3.30.60.90">
    <property type="match status" value="1"/>
</dbReference>
<protein>
    <recommendedName>
        <fullName evidence="6">EF-hand domain-containing protein</fullName>
    </recommendedName>
</protein>
<dbReference type="AlphaFoldDB" id="A0AAW2R9J5"/>
<gene>
    <name evidence="7" type="ORF">Scaly_0800800</name>
</gene>
<reference evidence="7" key="2">
    <citation type="journal article" date="2024" name="Plant">
        <title>Genomic evolution and insights into agronomic trait innovations of Sesamum species.</title>
        <authorList>
            <person name="Miao H."/>
            <person name="Wang L."/>
            <person name="Qu L."/>
            <person name="Liu H."/>
            <person name="Sun Y."/>
            <person name="Le M."/>
            <person name="Wang Q."/>
            <person name="Wei S."/>
            <person name="Zheng Y."/>
            <person name="Lin W."/>
            <person name="Duan Y."/>
            <person name="Cao H."/>
            <person name="Xiong S."/>
            <person name="Wang X."/>
            <person name="Wei L."/>
            <person name="Li C."/>
            <person name="Ma Q."/>
            <person name="Ju M."/>
            <person name="Zhao R."/>
            <person name="Li G."/>
            <person name="Mu C."/>
            <person name="Tian Q."/>
            <person name="Mei H."/>
            <person name="Zhang T."/>
            <person name="Gao T."/>
            <person name="Zhang H."/>
        </authorList>
    </citation>
    <scope>NUCLEOTIDE SEQUENCE</scope>
    <source>
        <strain evidence="7">KEN8</strain>
    </source>
</reference>
<feature type="compositionally biased region" description="Basic residues" evidence="5">
    <location>
        <begin position="177"/>
        <end position="188"/>
    </location>
</feature>
<comment type="caution">
    <text evidence="7">The sequence shown here is derived from an EMBL/GenBank/DDBJ whole genome shotgun (WGS) entry which is preliminary data.</text>
</comment>
<keyword evidence="2" id="KW-0863">Zinc-finger</keyword>
<evidence type="ECO:0000256" key="3">
    <source>
        <dbReference type="ARBA" id="ARBA00022833"/>
    </source>
</evidence>
<dbReference type="InterPro" id="IPR011992">
    <property type="entry name" value="EF-hand-dom_pair"/>
</dbReference>
<dbReference type="SMART" id="SM00054">
    <property type="entry name" value="EFh"/>
    <property type="match status" value="2"/>
</dbReference>
<dbReference type="SUPFAM" id="SSF47473">
    <property type="entry name" value="EF-hand"/>
    <property type="match status" value="1"/>
</dbReference>
<feature type="domain" description="EF-hand" evidence="6">
    <location>
        <begin position="60"/>
        <end position="89"/>
    </location>
</feature>
<dbReference type="CDD" id="cd00051">
    <property type="entry name" value="EFh"/>
    <property type="match status" value="1"/>
</dbReference>
<dbReference type="InterPro" id="IPR018247">
    <property type="entry name" value="EF_Hand_1_Ca_BS"/>
</dbReference>
<dbReference type="Pfam" id="PF13202">
    <property type="entry name" value="EF-hand_5"/>
    <property type="match status" value="2"/>
</dbReference>
<proteinExistence type="predicted"/>
<name>A0AAW2R9J5_9LAMI</name>
<dbReference type="Gene3D" id="1.10.238.10">
    <property type="entry name" value="EF-hand"/>
    <property type="match status" value="1"/>
</dbReference>
<dbReference type="GO" id="GO:0008270">
    <property type="term" value="F:zinc ion binding"/>
    <property type="evidence" value="ECO:0007669"/>
    <property type="project" value="UniProtKB-KW"/>
</dbReference>